<dbReference type="Proteomes" id="UP001500984">
    <property type="component" value="Unassembled WGS sequence"/>
</dbReference>
<dbReference type="Gene3D" id="3.30.420.10">
    <property type="entry name" value="Ribonuclease H-like superfamily/Ribonuclease H"/>
    <property type="match status" value="1"/>
</dbReference>
<organism evidence="3 4">
    <name type="scientific">Brevibacterium salitolerans</name>
    <dbReference type="NCBI Taxonomy" id="1403566"/>
    <lineage>
        <taxon>Bacteria</taxon>
        <taxon>Bacillati</taxon>
        <taxon>Actinomycetota</taxon>
        <taxon>Actinomycetes</taxon>
        <taxon>Micrococcales</taxon>
        <taxon>Brevibacteriaceae</taxon>
        <taxon>Brevibacterium</taxon>
    </lineage>
</organism>
<evidence type="ECO:0000259" key="2">
    <source>
        <dbReference type="PROSITE" id="PS50967"/>
    </source>
</evidence>
<dbReference type="PANTHER" id="PTHR47649">
    <property type="entry name" value="RIBONUCLEASE D"/>
    <property type="match status" value="1"/>
</dbReference>
<reference evidence="4" key="1">
    <citation type="journal article" date="2019" name="Int. J. Syst. Evol. Microbiol.">
        <title>The Global Catalogue of Microorganisms (GCM) 10K type strain sequencing project: providing services to taxonomists for standard genome sequencing and annotation.</title>
        <authorList>
            <consortium name="The Broad Institute Genomics Platform"/>
            <consortium name="The Broad Institute Genome Sequencing Center for Infectious Disease"/>
            <person name="Wu L."/>
            <person name="Ma J."/>
        </authorList>
    </citation>
    <scope>NUCLEOTIDE SEQUENCE [LARGE SCALE GENOMIC DNA]</scope>
    <source>
        <strain evidence="4">JCM 15900</strain>
    </source>
</reference>
<dbReference type="InterPro" id="IPR051086">
    <property type="entry name" value="RNase_D-like"/>
</dbReference>
<dbReference type="CDD" id="cd06142">
    <property type="entry name" value="RNaseD_exo"/>
    <property type="match status" value="1"/>
</dbReference>
<protein>
    <submittedName>
        <fullName evidence="3">Ribonuclease D</fullName>
    </submittedName>
</protein>
<dbReference type="PROSITE" id="PS50967">
    <property type="entry name" value="HRDC"/>
    <property type="match status" value="1"/>
</dbReference>
<feature type="region of interest" description="Disordered" evidence="1">
    <location>
        <begin position="297"/>
        <end position="320"/>
    </location>
</feature>
<dbReference type="SUPFAM" id="SSF53098">
    <property type="entry name" value="Ribonuclease H-like"/>
    <property type="match status" value="1"/>
</dbReference>
<dbReference type="EMBL" id="BAAAPZ010000019">
    <property type="protein sequence ID" value="GAA2106339.1"/>
    <property type="molecule type" value="Genomic_DNA"/>
</dbReference>
<evidence type="ECO:0000313" key="3">
    <source>
        <dbReference type="EMBL" id="GAA2106339.1"/>
    </source>
</evidence>
<dbReference type="Pfam" id="PF18305">
    <property type="entry name" value="DNA_pol_A_exoN"/>
    <property type="match status" value="1"/>
</dbReference>
<evidence type="ECO:0000313" key="4">
    <source>
        <dbReference type="Proteomes" id="UP001500984"/>
    </source>
</evidence>
<dbReference type="InterPro" id="IPR036397">
    <property type="entry name" value="RNaseH_sf"/>
</dbReference>
<accession>A0ABP5ITL6</accession>
<evidence type="ECO:0000256" key="1">
    <source>
        <dbReference type="SAM" id="MobiDB-lite"/>
    </source>
</evidence>
<dbReference type="InterPro" id="IPR012337">
    <property type="entry name" value="RNaseH-like_sf"/>
</dbReference>
<dbReference type="SMART" id="SM00474">
    <property type="entry name" value="35EXOc"/>
    <property type="match status" value="1"/>
</dbReference>
<gene>
    <name evidence="3" type="ORF">GCM10009823_32340</name>
</gene>
<feature type="compositionally biased region" description="Basic and acidic residues" evidence="1">
    <location>
        <begin position="306"/>
        <end position="320"/>
    </location>
</feature>
<name>A0ABP5ITL6_9MICO</name>
<dbReference type="Gene3D" id="1.10.150.80">
    <property type="entry name" value="HRDC domain"/>
    <property type="match status" value="2"/>
</dbReference>
<proteinExistence type="predicted"/>
<keyword evidence="4" id="KW-1185">Reference proteome</keyword>
<dbReference type="InterPro" id="IPR044876">
    <property type="entry name" value="HRDC_dom_sf"/>
</dbReference>
<sequence>MPPEDLPLLSAPAEGLPEVVDTPAGLRAAVSGLGAGTGSVAVDAERASGFRYGQRAFLVQLRREGAGTVLIDPEPFSSLAILDDALRGTEWVLHAATQDLPCLAELDMRPDALFDTELAARMLGYDRFGLAAVVGETVGVRLAKEHSAVDWSTRPLPESWLNYAALDVEVLLEVADVLDGQLHARGLAEYAQQEFEHLLGFAPPVRDEPWRRMHGLGTLRSPRQLARARELWTVRERVAEAEDVAPSRLLRDRDITALAGATLRTADDVFRTLGTGRLTRRDARRWLDAVRHADSLPQDALPPRRAPGDRSRPRTDRTDVKERTAAMREAMYELAERTGIPHDLLLQPALVRALAARPDLAPSGSSGLLEPVRGFLAGEDARAWQTELSAPVLARALEAVPGV</sequence>
<feature type="domain" description="HRDC" evidence="2">
    <location>
        <begin position="221"/>
        <end position="300"/>
    </location>
</feature>
<dbReference type="InterPro" id="IPR002562">
    <property type="entry name" value="3'-5'_exonuclease_dom"/>
</dbReference>
<dbReference type="PANTHER" id="PTHR47649:SF1">
    <property type="entry name" value="RIBONUCLEASE D"/>
    <property type="match status" value="1"/>
</dbReference>
<dbReference type="SUPFAM" id="SSF47819">
    <property type="entry name" value="HRDC-like"/>
    <property type="match status" value="1"/>
</dbReference>
<dbReference type="Pfam" id="PF01612">
    <property type="entry name" value="DNA_pol_A_exo1"/>
    <property type="match status" value="1"/>
</dbReference>
<dbReference type="InterPro" id="IPR041605">
    <property type="entry name" value="Exo_C"/>
</dbReference>
<dbReference type="InterPro" id="IPR002121">
    <property type="entry name" value="HRDC_dom"/>
</dbReference>
<dbReference type="Pfam" id="PF00570">
    <property type="entry name" value="HRDC"/>
    <property type="match status" value="1"/>
</dbReference>
<dbReference type="InterPro" id="IPR010997">
    <property type="entry name" value="HRDC-like_sf"/>
</dbReference>
<comment type="caution">
    <text evidence="3">The sequence shown here is derived from an EMBL/GenBank/DDBJ whole genome shotgun (WGS) entry which is preliminary data.</text>
</comment>
<dbReference type="SMART" id="SM00341">
    <property type="entry name" value="HRDC"/>
    <property type="match status" value="1"/>
</dbReference>